<feature type="transmembrane region" description="Helical" evidence="7">
    <location>
        <begin position="306"/>
        <end position="328"/>
    </location>
</feature>
<dbReference type="EMBL" id="RCTY01000036">
    <property type="protein sequence ID" value="ROU06243.1"/>
    <property type="molecule type" value="Genomic_DNA"/>
</dbReference>
<name>A0A3N2RFK1_LYSEN</name>
<comment type="subcellular location">
    <subcellularLocation>
        <location evidence="1">Cell inner membrane</location>
        <topology evidence="1">Multi-pass membrane protein</topology>
    </subcellularLocation>
</comment>
<proteinExistence type="predicted"/>
<evidence type="ECO:0000259" key="8">
    <source>
        <dbReference type="PROSITE" id="PS50850"/>
    </source>
</evidence>
<dbReference type="InterPro" id="IPR011701">
    <property type="entry name" value="MFS"/>
</dbReference>
<evidence type="ECO:0000256" key="2">
    <source>
        <dbReference type="ARBA" id="ARBA00022475"/>
    </source>
</evidence>
<dbReference type="PROSITE" id="PS50850">
    <property type="entry name" value="MFS"/>
    <property type="match status" value="1"/>
</dbReference>
<feature type="transmembrane region" description="Helical" evidence="7">
    <location>
        <begin position="281"/>
        <end position="300"/>
    </location>
</feature>
<dbReference type="SUPFAM" id="SSF103473">
    <property type="entry name" value="MFS general substrate transporter"/>
    <property type="match status" value="1"/>
</dbReference>
<evidence type="ECO:0000313" key="10">
    <source>
        <dbReference type="Proteomes" id="UP000275910"/>
    </source>
</evidence>
<feature type="transmembrane region" description="Helical" evidence="7">
    <location>
        <begin position="215"/>
        <end position="233"/>
    </location>
</feature>
<dbReference type="InterPro" id="IPR050375">
    <property type="entry name" value="MFS_TsgA-like"/>
</dbReference>
<dbReference type="AlphaFoldDB" id="A0A3N2RFK1"/>
<feature type="compositionally biased region" description="Low complexity" evidence="6">
    <location>
        <begin position="401"/>
        <end position="425"/>
    </location>
</feature>
<dbReference type="Pfam" id="PF07690">
    <property type="entry name" value="MFS_1"/>
    <property type="match status" value="1"/>
</dbReference>
<feature type="transmembrane region" description="Helical" evidence="7">
    <location>
        <begin position="366"/>
        <end position="386"/>
    </location>
</feature>
<evidence type="ECO:0000256" key="3">
    <source>
        <dbReference type="ARBA" id="ARBA00022692"/>
    </source>
</evidence>
<evidence type="ECO:0000256" key="6">
    <source>
        <dbReference type="SAM" id="MobiDB-lite"/>
    </source>
</evidence>
<dbReference type="PANTHER" id="PTHR43702:SF12">
    <property type="entry name" value="N-ACETYL GLUCOSAMINE TRANSPORTER NAGP"/>
    <property type="match status" value="1"/>
</dbReference>
<dbReference type="InterPro" id="IPR036259">
    <property type="entry name" value="MFS_trans_sf"/>
</dbReference>
<dbReference type="InterPro" id="IPR020846">
    <property type="entry name" value="MFS_dom"/>
</dbReference>
<sequence>MKHRPLIISYLLLIWFAISFITNLIGPLMPIAIEDFKLSLTMAGFMPFSFFLAYGLISIPGGMLIEARGTRFTLFAAFALNSVGALAIALVPGYASVVAGLFVIGLGMALLQVVINPLMRTAGGEQHFAFFSVMAQLVFGLASFLSPLAFKAYMQRPGLDAQPLAWLTFYWFFAAAFVLLAALNWKLPLPVVALNEDERAGSREAYLSLLRRRDVRLFFLAIVAYVGTEQSLANWMSQFLHSYHGFSATREGAVAVSRFWGLMSLGCLVGLGLLKLLDSKWVLAIFSTLAIACLALALLGPAAVSLLAFPAAGFFLSVMFSVIFSLGLNSVSQHHGAFSGILCSGILGGAIVPLLIGILADRWGLRAGLSLVFLPLLYILSVAAWARPLVRNQTVYSAKNTPAKSTPTKSTPAKSTPAKSAPAPP</sequence>
<feature type="transmembrane region" description="Helical" evidence="7">
    <location>
        <begin position="128"/>
        <end position="150"/>
    </location>
</feature>
<organism evidence="9 10">
    <name type="scientific">Lysobacter enzymogenes</name>
    <dbReference type="NCBI Taxonomy" id="69"/>
    <lineage>
        <taxon>Bacteria</taxon>
        <taxon>Pseudomonadati</taxon>
        <taxon>Pseudomonadota</taxon>
        <taxon>Gammaproteobacteria</taxon>
        <taxon>Lysobacterales</taxon>
        <taxon>Lysobacteraceae</taxon>
        <taxon>Lysobacter</taxon>
    </lineage>
</organism>
<evidence type="ECO:0000256" key="5">
    <source>
        <dbReference type="ARBA" id="ARBA00023136"/>
    </source>
</evidence>
<feature type="transmembrane region" description="Helical" evidence="7">
    <location>
        <begin position="340"/>
        <end position="360"/>
    </location>
</feature>
<reference evidence="9 10" key="1">
    <citation type="submission" date="2018-10" db="EMBL/GenBank/DDBJ databases">
        <title>The genome of Lysobacter enzymogenes OH11.</title>
        <authorList>
            <person name="Liu F."/>
            <person name="Zhao Y."/>
            <person name="Qian G."/>
            <person name="Chen Y."/>
            <person name="Xu H."/>
        </authorList>
    </citation>
    <scope>NUCLEOTIDE SEQUENCE [LARGE SCALE GENOMIC DNA]</scope>
    <source>
        <strain evidence="9 10">OH11</strain>
    </source>
</reference>
<comment type="caution">
    <text evidence="9">The sequence shown here is derived from an EMBL/GenBank/DDBJ whole genome shotgun (WGS) entry which is preliminary data.</text>
</comment>
<keyword evidence="4 7" id="KW-1133">Transmembrane helix</keyword>
<feature type="transmembrane region" description="Helical" evidence="7">
    <location>
        <begin position="253"/>
        <end position="274"/>
    </location>
</feature>
<feature type="transmembrane region" description="Helical" evidence="7">
    <location>
        <begin position="97"/>
        <end position="116"/>
    </location>
</feature>
<dbReference type="GO" id="GO:0022857">
    <property type="term" value="F:transmembrane transporter activity"/>
    <property type="evidence" value="ECO:0007669"/>
    <property type="project" value="InterPro"/>
</dbReference>
<dbReference type="GO" id="GO:0005886">
    <property type="term" value="C:plasma membrane"/>
    <property type="evidence" value="ECO:0007669"/>
    <property type="project" value="UniProtKB-SubCell"/>
</dbReference>
<feature type="region of interest" description="Disordered" evidence="6">
    <location>
        <begin position="399"/>
        <end position="425"/>
    </location>
</feature>
<accession>A0A3N2RFK1</accession>
<dbReference type="Gene3D" id="1.20.1250.20">
    <property type="entry name" value="MFS general substrate transporter like domains"/>
    <property type="match status" value="2"/>
</dbReference>
<evidence type="ECO:0000256" key="1">
    <source>
        <dbReference type="ARBA" id="ARBA00004429"/>
    </source>
</evidence>
<keyword evidence="2" id="KW-1003">Cell membrane</keyword>
<feature type="transmembrane region" description="Helical" evidence="7">
    <location>
        <begin position="7"/>
        <end position="33"/>
    </location>
</feature>
<dbReference type="Proteomes" id="UP000275910">
    <property type="component" value="Unassembled WGS sequence"/>
</dbReference>
<gene>
    <name evidence="9" type="ORF">D9T17_14960</name>
</gene>
<feature type="transmembrane region" description="Helical" evidence="7">
    <location>
        <begin position="45"/>
        <end position="65"/>
    </location>
</feature>
<dbReference type="RefSeq" id="WP_123648166.1">
    <property type="nucleotide sequence ID" value="NZ_RCTY01000036.1"/>
</dbReference>
<keyword evidence="3 7" id="KW-0812">Transmembrane</keyword>
<dbReference type="PANTHER" id="PTHR43702">
    <property type="entry name" value="L-FUCOSE-PROTON SYMPORTER"/>
    <property type="match status" value="1"/>
</dbReference>
<evidence type="ECO:0000256" key="7">
    <source>
        <dbReference type="SAM" id="Phobius"/>
    </source>
</evidence>
<evidence type="ECO:0000313" key="9">
    <source>
        <dbReference type="EMBL" id="ROU06243.1"/>
    </source>
</evidence>
<evidence type="ECO:0000256" key="4">
    <source>
        <dbReference type="ARBA" id="ARBA00022989"/>
    </source>
</evidence>
<keyword evidence="5 7" id="KW-0472">Membrane</keyword>
<feature type="domain" description="Major facilitator superfamily (MFS) profile" evidence="8">
    <location>
        <begin position="7"/>
        <end position="395"/>
    </location>
</feature>
<protein>
    <submittedName>
        <fullName evidence="9">MFS transporter</fullName>
    </submittedName>
</protein>
<feature type="transmembrane region" description="Helical" evidence="7">
    <location>
        <begin position="72"/>
        <end position="91"/>
    </location>
</feature>
<feature type="transmembrane region" description="Helical" evidence="7">
    <location>
        <begin position="170"/>
        <end position="194"/>
    </location>
</feature>